<gene>
    <name evidence="1" type="ORF">CPB84DRAFT_1784558</name>
</gene>
<accession>A0A9P5NGY6</accession>
<sequence>MGRLDANDTFINNLLPLNPGSEYPLYSDLFKAPLPADPFGMEMNLSSTNHDPPNSSFSAHLTANGPLPSLGTGWSPYSSPDNRLGTFQHNRPSGHFQLPSVLPYGEAENPNKKRFKQALVASLNMASSEFNLDKRKLSTVESAIRRYGIRYSASQ</sequence>
<comment type="caution">
    <text evidence="1">The sequence shown here is derived from an EMBL/GenBank/DDBJ whole genome shotgun (WGS) entry which is preliminary data.</text>
</comment>
<organism evidence="1 2">
    <name type="scientific">Gymnopilus junonius</name>
    <name type="common">Spectacular rustgill mushroom</name>
    <name type="synonym">Gymnopilus spectabilis subsp. junonius</name>
    <dbReference type="NCBI Taxonomy" id="109634"/>
    <lineage>
        <taxon>Eukaryota</taxon>
        <taxon>Fungi</taxon>
        <taxon>Dikarya</taxon>
        <taxon>Basidiomycota</taxon>
        <taxon>Agaricomycotina</taxon>
        <taxon>Agaricomycetes</taxon>
        <taxon>Agaricomycetidae</taxon>
        <taxon>Agaricales</taxon>
        <taxon>Agaricineae</taxon>
        <taxon>Hymenogastraceae</taxon>
        <taxon>Gymnopilus</taxon>
    </lineage>
</organism>
<dbReference type="EMBL" id="JADNYJ010000074">
    <property type="protein sequence ID" value="KAF8890800.1"/>
    <property type="molecule type" value="Genomic_DNA"/>
</dbReference>
<proteinExistence type="predicted"/>
<reference evidence="1" key="1">
    <citation type="submission" date="2020-11" db="EMBL/GenBank/DDBJ databases">
        <authorList>
            <consortium name="DOE Joint Genome Institute"/>
            <person name="Ahrendt S."/>
            <person name="Riley R."/>
            <person name="Andreopoulos W."/>
            <person name="LaButti K."/>
            <person name="Pangilinan J."/>
            <person name="Ruiz-duenas F.J."/>
            <person name="Barrasa J.M."/>
            <person name="Sanchez-Garcia M."/>
            <person name="Camarero S."/>
            <person name="Miyauchi S."/>
            <person name="Serrano A."/>
            <person name="Linde D."/>
            <person name="Babiker R."/>
            <person name="Drula E."/>
            <person name="Ayuso-Fernandez I."/>
            <person name="Pacheco R."/>
            <person name="Padilla G."/>
            <person name="Ferreira P."/>
            <person name="Barriuso J."/>
            <person name="Kellner H."/>
            <person name="Castanera R."/>
            <person name="Alfaro M."/>
            <person name="Ramirez L."/>
            <person name="Pisabarro A.G."/>
            <person name="Kuo A."/>
            <person name="Tritt A."/>
            <person name="Lipzen A."/>
            <person name="He G."/>
            <person name="Yan M."/>
            <person name="Ng V."/>
            <person name="Cullen D."/>
            <person name="Martin F."/>
            <person name="Rosso M.-N."/>
            <person name="Henrissat B."/>
            <person name="Hibbett D."/>
            <person name="Martinez A.T."/>
            <person name="Grigoriev I.V."/>
        </authorList>
    </citation>
    <scope>NUCLEOTIDE SEQUENCE</scope>
    <source>
        <strain evidence="1">AH 44721</strain>
    </source>
</reference>
<protein>
    <submittedName>
        <fullName evidence="1">Uncharacterized protein</fullName>
    </submittedName>
</protein>
<evidence type="ECO:0000313" key="2">
    <source>
        <dbReference type="Proteomes" id="UP000724874"/>
    </source>
</evidence>
<evidence type="ECO:0000313" key="1">
    <source>
        <dbReference type="EMBL" id="KAF8890800.1"/>
    </source>
</evidence>
<dbReference type="Proteomes" id="UP000724874">
    <property type="component" value="Unassembled WGS sequence"/>
</dbReference>
<name>A0A9P5NGY6_GYMJU</name>
<keyword evidence="2" id="KW-1185">Reference proteome</keyword>
<dbReference type="AlphaFoldDB" id="A0A9P5NGY6"/>